<dbReference type="GO" id="GO:0016747">
    <property type="term" value="F:acyltransferase activity, transferring groups other than amino-acyl groups"/>
    <property type="evidence" value="ECO:0007669"/>
    <property type="project" value="InterPro"/>
</dbReference>
<evidence type="ECO:0000313" key="2">
    <source>
        <dbReference type="EMBL" id="GAN80097.1"/>
    </source>
</evidence>
<dbReference type="Gene3D" id="3.40.630.30">
    <property type="match status" value="1"/>
</dbReference>
<evidence type="ECO:0000259" key="1">
    <source>
        <dbReference type="PROSITE" id="PS51186"/>
    </source>
</evidence>
<protein>
    <submittedName>
        <fullName evidence="2">Acetyltransferase</fullName>
    </submittedName>
</protein>
<feature type="domain" description="N-acetyltransferase" evidence="1">
    <location>
        <begin position="6"/>
        <end position="145"/>
    </location>
</feature>
<dbReference type="AlphaFoldDB" id="A0A0D6PEI0"/>
<organism evidence="2 3">
    <name type="scientific">Acidocella aminolytica 101 = DSM 11237</name>
    <dbReference type="NCBI Taxonomy" id="1120923"/>
    <lineage>
        <taxon>Bacteria</taxon>
        <taxon>Pseudomonadati</taxon>
        <taxon>Pseudomonadota</taxon>
        <taxon>Alphaproteobacteria</taxon>
        <taxon>Acetobacterales</taxon>
        <taxon>Acidocellaceae</taxon>
        <taxon>Acidocella</taxon>
    </lineage>
</organism>
<comment type="caution">
    <text evidence="2">The sequence shown here is derived from an EMBL/GenBank/DDBJ whole genome shotgun (WGS) entry which is preliminary data.</text>
</comment>
<dbReference type="PANTHER" id="PTHR43233:SF1">
    <property type="entry name" value="FAMILY N-ACETYLTRANSFERASE, PUTATIVE (AFU_ORTHOLOGUE AFUA_6G03350)-RELATED"/>
    <property type="match status" value="1"/>
</dbReference>
<dbReference type="OrthoDB" id="9797417at2"/>
<gene>
    <name evidence="2" type="ORF">Aam_036_019</name>
</gene>
<dbReference type="InterPro" id="IPR016181">
    <property type="entry name" value="Acyl_CoA_acyltransferase"/>
</dbReference>
<reference evidence="2 3" key="1">
    <citation type="submission" date="2012-11" db="EMBL/GenBank/DDBJ databases">
        <title>Whole genome sequence of Acidocella aminolytica 101 = DSM 11237.</title>
        <authorList>
            <person name="Azuma Y."/>
            <person name="Higashiura N."/>
            <person name="Hirakawa H."/>
            <person name="Matsushita K."/>
        </authorList>
    </citation>
    <scope>NUCLEOTIDE SEQUENCE [LARGE SCALE GENOMIC DNA]</scope>
    <source>
        <strain evidence="3">101 / DSM 11237</strain>
    </source>
</reference>
<accession>A0A0D6PEI0</accession>
<dbReference type="InterPro" id="IPR000182">
    <property type="entry name" value="GNAT_dom"/>
</dbReference>
<evidence type="ECO:0000313" key="3">
    <source>
        <dbReference type="Proteomes" id="UP000032668"/>
    </source>
</evidence>
<dbReference type="Pfam" id="PF00583">
    <property type="entry name" value="Acetyltransf_1"/>
    <property type="match status" value="1"/>
</dbReference>
<dbReference type="InterPro" id="IPR053144">
    <property type="entry name" value="Acetyltransferase_Butenolide"/>
</dbReference>
<dbReference type="CDD" id="cd04301">
    <property type="entry name" value="NAT_SF"/>
    <property type="match status" value="1"/>
</dbReference>
<dbReference type="Proteomes" id="UP000032668">
    <property type="component" value="Unassembled WGS sequence"/>
</dbReference>
<name>A0A0D6PEI0_9PROT</name>
<dbReference type="PANTHER" id="PTHR43233">
    <property type="entry name" value="FAMILY N-ACETYLTRANSFERASE, PUTATIVE (AFU_ORTHOLOGUE AFUA_6G03350)-RELATED"/>
    <property type="match status" value="1"/>
</dbReference>
<keyword evidence="3" id="KW-1185">Reference proteome</keyword>
<dbReference type="RefSeq" id="WP_048878522.1">
    <property type="nucleotide sequence ID" value="NZ_BANC01000036.1"/>
</dbReference>
<dbReference type="SUPFAM" id="SSF55729">
    <property type="entry name" value="Acyl-CoA N-acyltransferases (Nat)"/>
    <property type="match status" value="1"/>
</dbReference>
<dbReference type="STRING" id="1120923.SAMN02746095_01031"/>
<proteinExistence type="predicted"/>
<sequence length="145" mass="16365">MSVPGYEISSDAAKIDVEVVYRFLNEESYWSPGIPRDIVEKAIKNSLCFGIYSEGSQVGFARIVTDKATFALVADVFVLEGHRGKGLSKWLMREVMEHADLKGLRRLLLLTSDAHALYAQFGFTEIGNPWRFMEVLRSDIYTKPA</sequence>
<dbReference type="EMBL" id="BANC01000036">
    <property type="protein sequence ID" value="GAN80097.1"/>
    <property type="molecule type" value="Genomic_DNA"/>
</dbReference>
<dbReference type="PROSITE" id="PS51186">
    <property type="entry name" value="GNAT"/>
    <property type="match status" value="1"/>
</dbReference>
<keyword evidence="2" id="KW-0808">Transferase</keyword>